<feature type="transmembrane region" description="Helical" evidence="6">
    <location>
        <begin position="21"/>
        <end position="43"/>
    </location>
</feature>
<feature type="transmembrane region" description="Helical" evidence="6">
    <location>
        <begin position="689"/>
        <end position="712"/>
    </location>
</feature>
<feature type="transmembrane region" description="Helical" evidence="6">
    <location>
        <begin position="564"/>
        <end position="585"/>
    </location>
</feature>
<evidence type="ECO:0000256" key="5">
    <source>
        <dbReference type="ARBA" id="ARBA00023136"/>
    </source>
</evidence>
<dbReference type="InterPro" id="IPR011009">
    <property type="entry name" value="Kinase-like_dom_sf"/>
</dbReference>
<keyword evidence="3 6" id="KW-0812">Transmembrane</keyword>
<evidence type="ECO:0000256" key="4">
    <source>
        <dbReference type="ARBA" id="ARBA00022989"/>
    </source>
</evidence>
<feature type="transmembrane region" description="Helical" evidence="6">
    <location>
        <begin position="96"/>
        <end position="117"/>
    </location>
</feature>
<accession>A0A1H7MZ20</accession>
<dbReference type="PANTHER" id="PTHR39087:SF2">
    <property type="entry name" value="UPF0104 MEMBRANE PROTEIN MJ1595"/>
    <property type="match status" value="1"/>
</dbReference>
<dbReference type="EMBL" id="FOAZ01000006">
    <property type="protein sequence ID" value="SEL15897.1"/>
    <property type="molecule type" value="Genomic_DNA"/>
</dbReference>
<dbReference type="SUPFAM" id="SSF56112">
    <property type="entry name" value="Protein kinase-like (PK-like)"/>
    <property type="match status" value="1"/>
</dbReference>
<keyword evidence="5 6" id="KW-0472">Membrane</keyword>
<reference evidence="8" key="1">
    <citation type="submission" date="2016-10" db="EMBL/GenBank/DDBJ databases">
        <authorList>
            <person name="Varghese N."/>
        </authorList>
    </citation>
    <scope>NUCLEOTIDE SEQUENCE [LARGE SCALE GENOMIC DNA]</scope>
    <source>
        <strain evidence="8">DSM 45096 / BCRC 16803 / CGMCC 4.1857 / CIP 109030 / JCM 12277 / KCTC 19219 / NBRC 100920 / 33214</strain>
    </source>
</reference>
<dbReference type="eggNOG" id="COG0392">
    <property type="taxonomic scope" value="Bacteria"/>
</dbReference>
<dbReference type="AlphaFoldDB" id="A0A1H7MZ20"/>
<feature type="transmembrane region" description="Helical" evidence="6">
    <location>
        <begin position="63"/>
        <end position="84"/>
    </location>
</feature>
<keyword evidence="8" id="KW-1185">Reference proteome</keyword>
<protein>
    <recommendedName>
        <fullName evidence="9">Lysylphosphatidylglycerol synthase TM region</fullName>
    </recommendedName>
</protein>
<evidence type="ECO:0008006" key="9">
    <source>
        <dbReference type="Google" id="ProtNLM"/>
    </source>
</evidence>
<comment type="subcellular location">
    <subcellularLocation>
        <location evidence="1">Cell membrane</location>
        <topology evidence="1">Multi-pass membrane protein</topology>
    </subcellularLocation>
</comment>
<organism evidence="7 8">
    <name type="scientific">Streptacidiphilus jiangxiensis</name>
    <dbReference type="NCBI Taxonomy" id="235985"/>
    <lineage>
        <taxon>Bacteria</taxon>
        <taxon>Bacillati</taxon>
        <taxon>Actinomycetota</taxon>
        <taxon>Actinomycetes</taxon>
        <taxon>Kitasatosporales</taxon>
        <taxon>Streptomycetaceae</taxon>
        <taxon>Streptacidiphilus</taxon>
    </lineage>
</organism>
<evidence type="ECO:0000256" key="3">
    <source>
        <dbReference type="ARBA" id="ARBA00022692"/>
    </source>
</evidence>
<evidence type="ECO:0000313" key="8">
    <source>
        <dbReference type="Proteomes" id="UP000183015"/>
    </source>
</evidence>
<name>A0A1H7MZ20_STRJI</name>
<proteinExistence type="predicted"/>
<feature type="transmembrane region" description="Helical" evidence="6">
    <location>
        <begin position="770"/>
        <end position="791"/>
    </location>
</feature>
<evidence type="ECO:0000256" key="2">
    <source>
        <dbReference type="ARBA" id="ARBA00022475"/>
    </source>
</evidence>
<feature type="transmembrane region" description="Helical" evidence="6">
    <location>
        <begin position="529"/>
        <end position="552"/>
    </location>
</feature>
<dbReference type="OrthoDB" id="5242664at2"/>
<evidence type="ECO:0000256" key="1">
    <source>
        <dbReference type="ARBA" id="ARBA00004651"/>
    </source>
</evidence>
<evidence type="ECO:0000313" key="7">
    <source>
        <dbReference type="EMBL" id="SEL15897.1"/>
    </source>
</evidence>
<keyword evidence="2" id="KW-1003">Cell membrane</keyword>
<dbReference type="InterPro" id="IPR022791">
    <property type="entry name" value="L-PG_synthase/AglD"/>
</dbReference>
<dbReference type="Proteomes" id="UP000183015">
    <property type="component" value="Unassembled WGS sequence"/>
</dbReference>
<dbReference type="STRING" id="235985.SAMN05414137_106115"/>
<feature type="transmembrane region" description="Helical" evidence="6">
    <location>
        <begin position="166"/>
        <end position="185"/>
    </location>
</feature>
<sequence>MNEVVRRDELLLPARARRPETLIRLVVGLLFLAVTLLLARWAHNTTGGLEADATREAEKAPRALVDALGSLASVAVVLLPAAFGAVKLLARERRRVLDGIVAAALAFGLTLTVNLWSSELVPPAILDVLAPPEQASVLDGPLLALCAPALAFMTAAGLTQRPRWRLALAAVVVTNALTALVAGYADALSVLLSLLIGWTTAHATAYGLGSPNARPTTALLFDALRGAGFTPVGAYRATDRAPHEPHRYLVRQAGEHPDLDVIVLDRELTATGFLRRLGQRLRLRSAPQRRGLLSPTGAMRQEALLAYAAGAAGVRTRRLLATTDLGPDASLAVYEALPGRCLDELADVELNDQLLRGIWRQVDLLHTRRIAHRTLVPGSVLVDEDGSAHLVNLQDGDVAAGDLALRTDLAQLLTTLSLRVGPARAVAAALEILGPDQVGAAVPLLQPLALPRETRSRVKRQEPQLLARIRDEITRAVPEVPVEVVRLERVRPRTLVGMVGLASAGYLMVLQLSSRTANPLDALAQAQPGWIAVASAFAGAGVLAATMSFVGFVPERLDLRRSTLAQVAGGFVNIAAPSGLGGMALGTRFLYRAGLPTRQAVASVGAGQAVGLVLHIALVFVFGFLASGQDRTPFTDAADLAVAILVAAVVALVAAAVPPLRRWIASRLRPMVNGVLPRMLDLLQQPGKVAVGVAGQLLVSLFAAACLWTCALAFGQHPGFAQVAIAYLIGGTLGQAVPTPGGVGGVEAVLAYALQTSTGMPYDVALLQVLLYRVLSFWLPALPGWIAYLWLQRVEAI</sequence>
<evidence type="ECO:0000256" key="6">
    <source>
        <dbReference type="SAM" id="Phobius"/>
    </source>
</evidence>
<feature type="transmembrane region" description="Helical" evidence="6">
    <location>
        <begin position="605"/>
        <end position="625"/>
    </location>
</feature>
<keyword evidence="4 6" id="KW-1133">Transmembrane helix</keyword>
<dbReference type="PANTHER" id="PTHR39087">
    <property type="entry name" value="UPF0104 MEMBRANE PROTEIN MJ1595"/>
    <property type="match status" value="1"/>
</dbReference>
<feature type="transmembrane region" description="Helical" evidence="6">
    <location>
        <begin position="191"/>
        <end position="209"/>
    </location>
</feature>
<gene>
    <name evidence="7" type="ORF">SAMN05414137_106115</name>
</gene>
<feature type="transmembrane region" description="Helical" evidence="6">
    <location>
        <begin position="495"/>
        <end position="514"/>
    </location>
</feature>
<dbReference type="GO" id="GO:0005886">
    <property type="term" value="C:plasma membrane"/>
    <property type="evidence" value="ECO:0007669"/>
    <property type="project" value="UniProtKB-SubCell"/>
</dbReference>
<dbReference type="Pfam" id="PF03706">
    <property type="entry name" value="LPG_synthase_TM"/>
    <property type="match status" value="1"/>
</dbReference>
<feature type="transmembrane region" description="Helical" evidence="6">
    <location>
        <begin position="637"/>
        <end position="657"/>
    </location>
</feature>
<feature type="transmembrane region" description="Helical" evidence="6">
    <location>
        <begin position="719"/>
        <end position="737"/>
    </location>
</feature>
<feature type="transmembrane region" description="Helical" evidence="6">
    <location>
        <begin position="137"/>
        <end position="159"/>
    </location>
</feature>
<dbReference type="RefSeq" id="WP_052438662.1">
    <property type="nucleotide sequence ID" value="NZ_BBPN01000012.1"/>
</dbReference>